<feature type="transmembrane region" description="Helical" evidence="16">
    <location>
        <begin position="638"/>
        <end position="657"/>
    </location>
</feature>
<dbReference type="CDD" id="cd19990">
    <property type="entry name" value="PBP1_GABAb_receptor_plant"/>
    <property type="match status" value="1"/>
</dbReference>
<dbReference type="Pfam" id="PF01094">
    <property type="entry name" value="ANF_receptor"/>
    <property type="match status" value="1"/>
</dbReference>
<evidence type="ECO:0000256" key="8">
    <source>
        <dbReference type="ARBA" id="ARBA00023136"/>
    </source>
</evidence>
<evidence type="ECO:0000256" key="2">
    <source>
        <dbReference type="ARBA" id="ARBA00008685"/>
    </source>
</evidence>
<feature type="domain" description="Ionotropic glutamate receptor C-terminal" evidence="18">
    <location>
        <begin position="463"/>
        <end position="804"/>
    </location>
</feature>
<keyword evidence="5 17" id="KW-0732">Signal</keyword>
<dbReference type="SUPFAM" id="SSF53850">
    <property type="entry name" value="Periplasmic binding protein-like II"/>
    <property type="match status" value="1"/>
</dbReference>
<evidence type="ECO:0000256" key="14">
    <source>
        <dbReference type="PIRSR" id="PIRSR037090-50"/>
    </source>
</evidence>
<comment type="caution">
    <text evidence="19">The sequence shown here is derived from an EMBL/GenBank/DDBJ whole genome shotgun (WGS) entry which is preliminary data.</text>
</comment>
<keyword evidence="9 13" id="KW-0675">Receptor</keyword>
<feature type="compositionally biased region" description="Basic and acidic residues" evidence="15">
    <location>
        <begin position="898"/>
        <end position="916"/>
    </location>
</feature>
<evidence type="ECO:0000256" key="15">
    <source>
        <dbReference type="SAM" id="MobiDB-lite"/>
    </source>
</evidence>
<feature type="disulfide bond" evidence="14">
    <location>
        <begin position="753"/>
        <end position="807"/>
    </location>
</feature>
<evidence type="ECO:0000256" key="10">
    <source>
        <dbReference type="ARBA" id="ARBA00023180"/>
    </source>
</evidence>
<evidence type="ECO:0000313" key="19">
    <source>
        <dbReference type="EMBL" id="KAF3332946.1"/>
    </source>
</evidence>
<keyword evidence="20" id="KW-1185">Reference proteome</keyword>
<keyword evidence="11 13" id="KW-1071">Ligand-gated ion channel</keyword>
<keyword evidence="8 13" id="KW-0472">Membrane</keyword>
<protein>
    <recommendedName>
        <fullName evidence="13">Glutamate receptor</fullName>
    </recommendedName>
</protein>
<dbReference type="InterPro" id="IPR001828">
    <property type="entry name" value="ANF_lig-bd_rcpt"/>
</dbReference>
<dbReference type="InterPro" id="IPR015683">
    <property type="entry name" value="Ionotropic_Glu_rcpt"/>
</dbReference>
<dbReference type="PIRSF" id="PIRSF037090">
    <property type="entry name" value="Iontro_Glu-like_rcpt_pln"/>
    <property type="match status" value="1"/>
</dbReference>
<sequence length="923" mass="102552">MGFVLSPIFLFFLLSPLLISSMAQPSTVKIGALFTFNSTIGRSAKSAIEMAVADVNADPRVLNGSHLDVILQDTNCSGFLGTIEALQVMENEVLSILGPQSSGIAHIIANLANEFKVPILSFAATDPTLSSLQYRPFFLRTTQSDQFQMRAIADIVSYYGWREVVSIFTDDDYGRGGTISLGDALNGQRMTISYKAAIPPGANRERISDSLVEVNLVESRVYVVHVNPDSGLEIFRAAKNLGMMGSGYVWIATDWLASFLDSYSQPSSEIMDLIQGVLVLRQHVPDSRLKKSFVSRWNKENAGIGLTTYGLYAYDSVWITAYAIDRFLKEGNIIHFSSDDKLNNATGSTIHLSSLKVFDGGEKMLKQILNSNFTGVTGDVRFGQDQNLIHPAYEILNIGGTGSRQIGFWSNHSGISVTIPETVYNTTLNSSNANHNLYSVIWPGQITETPRGWVFPNNGKSLRIGVPYRASYKEFVSKDNSPEGVHGYCIDVFQAAVNLLPYPVPYKFILFGNGKENPNYSELVQNVANHVFDAAVGDISIVTSRTRIVDFTQPYIESGLTIVVPTKERESNAWAFLKPFTVEMWALMGLFFLFVGAVVWILEHRTNHEFRGPPRKQFITICWFSFSTMFFAHRENTVSTLGRFVLLVWLFVVLILTQSYTASLTSMLTVQQLSTGIQGLDSLISSNEPIGYQVGSFARNYLIEELNIAESRLVQLDTPKDYARKLQLGPKNGGVAAVVDELPYIESFLSDNCKFQLVGQEFTKGGWGFAFPRDSPLAMDLSTAILTLSENGDLQRIHDKWLTRTACDSQTDSVVDANRLSINSFAGLFLICGIACVTALIIFFLRILCQYSKYNTQVEEDVELPDMERSVKRPARLSSIKDLISFVDKKEAEIKSIIKRKSNDKDKSHRTDRSSEGESVSPA</sequence>
<keyword evidence="14" id="KW-1015">Disulfide bond</keyword>
<dbReference type="PANTHER" id="PTHR18966">
    <property type="entry name" value="IONOTROPIC GLUTAMATE RECEPTOR"/>
    <property type="match status" value="1"/>
</dbReference>
<dbReference type="FunFam" id="1.10.287.70:FF:000037">
    <property type="entry name" value="Glutamate receptor"/>
    <property type="match status" value="1"/>
</dbReference>
<keyword evidence="10" id="KW-0325">Glycoprotein</keyword>
<evidence type="ECO:0000256" key="13">
    <source>
        <dbReference type="PIRNR" id="PIRNR037090"/>
    </source>
</evidence>
<dbReference type="InterPro" id="IPR001320">
    <property type="entry name" value="Iontro_rcpt_C"/>
</dbReference>
<dbReference type="Gene3D" id="1.10.287.70">
    <property type="match status" value="1"/>
</dbReference>
<evidence type="ECO:0000256" key="1">
    <source>
        <dbReference type="ARBA" id="ARBA00004141"/>
    </source>
</evidence>
<dbReference type="GO" id="GO:0016020">
    <property type="term" value="C:membrane"/>
    <property type="evidence" value="ECO:0007669"/>
    <property type="project" value="UniProtKB-SubCell"/>
</dbReference>
<evidence type="ECO:0000256" key="3">
    <source>
        <dbReference type="ARBA" id="ARBA00022448"/>
    </source>
</evidence>
<feature type="signal peptide" evidence="17">
    <location>
        <begin position="1"/>
        <end position="23"/>
    </location>
</feature>
<dbReference type="PRINTS" id="PR01176">
    <property type="entry name" value="GABABRECEPTR"/>
</dbReference>
<evidence type="ECO:0000256" key="6">
    <source>
        <dbReference type="ARBA" id="ARBA00022989"/>
    </source>
</evidence>
<keyword evidence="4 16" id="KW-0812">Transmembrane</keyword>
<evidence type="ECO:0000256" key="16">
    <source>
        <dbReference type="SAM" id="Phobius"/>
    </source>
</evidence>
<reference evidence="19" key="1">
    <citation type="submission" date="2020-01" db="EMBL/GenBank/DDBJ databases">
        <title>Genome sequence of Kobresia littledalei, the first chromosome-level genome in the family Cyperaceae.</title>
        <authorList>
            <person name="Qu G."/>
        </authorList>
    </citation>
    <scope>NUCLEOTIDE SEQUENCE</scope>
    <source>
        <strain evidence="19">C.B.Clarke</strain>
        <tissue evidence="19">Leaf</tissue>
    </source>
</reference>
<dbReference type="InterPro" id="IPR028082">
    <property type="entry name" value="Peripla_BP_I"/>
</dbReference>
<dbReference type="InterPro" id="IPR044440">
    <property type="entry name" value="GABAb_receptor_plant_PBP1"/>
</dbReference>
<evidence type="ECO:0000256" key="5">
    <source>
        <dbReference type="ARBA" id="ARBA00022729"/>
    </source>
</evidence>
<keyword evidence="12 13" id="KW-0407">Ion channel</keyword>
<dbReference type="OrthoDB" id="5984008at2759"/>
<dbReference type="Proteomes" id="UP000623129">
    <property type="component" value="Unassembled WGS sequence"/>
</dbReference>
<evidence type="ECO:0000313" key="20">
    <source>
        <dbReference type="Proteomes" id="UP000623129"/>
    </source>
</evidence>
<name>A0A833RB09_9POAL</name>
<keyword evidence="3 13" id="KW-0813">Transport</keyword>
<dbReference type="GO" id="GO:0015276">
    <property type="term" value="F:ligand-gated monoatomic ion channel activity"/>
    <property type="evidence" value="ECO:0007669"/>
    <property type="project" value="InterPro"/>
</dbReference>
<dbReference type="FunFam" id="3.40.190.10:FF:000054">
    <property type="entry name" value="Glutamate receptor"/>
    <property type="match status" value="1"/>
</dbReference>
<organism evidence="19 20">
    <name type="scientific">Carex littledalei</name>
    <dbReference type="NCBI Taxonomy" id="544730"/>
    <lineage>
        <taxon>Eukaryota</taxon>
        <taxon>Viridiplantae</taxon>
        <taxon>Streptophyta</taxon>
        <taxon>Embryophyta</taxon>
        <taxon>Tracheophyta</taxon>
        <taxon>Spermatophyta</taxon>
        <taxon>Magnoliopsida</taxon>
        <taxon>Liliopsida</taxon>
        <taxon>Poales</taxon>
        <taxon>Cyperaceae</taxon>
        <taxon>Cyperoideae</taxon>
        <taxon>Cariceae</taxon>
        <taxon>Carex</taxon>
        <taxon>Carex subgen. Euthyceras</taxon>
    </lineage>
</organism>
<feature type="chain" id="PRO_5032494005" description="Glutamate receptor" evidence="17">
    <location>
        <begin position="24"/>
        <end position="923"/>
    </location>
</feature>
<dbReference type="Pfam" id="PF00060">
    <property type="entry name" value="Lig_chan"/>
    <property type="match status" value="1"/>
</dbReference>
<dbReference type="EMBL" id="SWLB01000011">
    <property type="protein sequence ID" value="KAF3332946.1"/>
    <property type="molecule type" value="Genomic_DNA"/>
</dbReference>
<dbReference type="Gene3D" id="3.40.190.10">
    <property type="entry name" value="Periplasmic binding protein-like II"/>
    <property type="match status" value="3"/>
</dbReference>
<evidence type="ECO:0000256" key="4">
    <source>
        <dbReference type="ARBA" id="ARBA00022692"/>
    </source>
</evidence>
<evidence type="ECO:0000256" key="11">
    <source>
        <dbReference type="ARBA" id="ARBA00023286"/>
    </source>
</evidence>
<dbReference type="Gene3D" id="3.40.50.2300">
    <property type="match status" value="2"/>
</dbReference>
<dbReference type="Pfam" id="PF10613">
    <property type="entry name" value="Lig_chan-Glu_bd"/>
    <property type="match status" value="1"/>
</dbReference>
<evidence type="ECO:0000256" key="12">
    <source>
        <dbReference type="ARBA" id="ARBA00023303"/>
    </source>
</evidence>
<feature type="transmembrane region" description="Helical" evidence="16">
    <location>
        <begin position="584"/>
        <end position="602"/>
    </location>
</feature>
<gene>
    <name evidence="19" type="ORF">FCM35_KLT02523</name>
</gene>
<dbReference type="SUPFAM" id="SSF53822">
    <property type="entry name" value="Periplasmic binding protein-like I"/>
    <property type="match status" value="1"/>
</dbReference>
<comment type="function">
    <text evidence="13">Glutamate-gated receptor that probably acts as non-selective cation channel.</text>
</comment>
<comment type="subcellular location">
    <subcellularLocation>
        <location evidence="1">Membrane</location>
        <topology evidence="1">Multi-pass membrane protein</topology>
    </subcellularLocation>
</comment>
<dbReference type="InterPro" id="IPR019594">
    <property type="entry name" value="Glu/Gly-bd"/>
</dbReference>
<keyword evidence="6 16" id="KW-1133">Transmembrane helix</keyword>
<feature type="transmembrane region" description="Helical" evidence="16">
    <location>
        <begin position="825"/>
        <end position="848"/>
    </location>
</feature>
<evidence type="ECO:0000256" key="9">
    <source>
        <dbReference type="ARBA" id="ARBA00023170"/>
    </source>
</evidence>
<dbReference type="CDD" id="cd13686">
    <property type="entry name" value="GluR_Plant"/>
    <property type="match status" value="1"/>
</dbReference>
<accession>A0A833RB09</accession>
<proteinExistence type="inferred from homology"/>
<keyword evidence="7 13" id="KW-0406">Ion transport</keyword>
<evidence type="ECO:0000256" key="7">
    <source>
        <dbReference type="ARBA" id="ARBA00023065"/>
    </source>
</evidence>
<dbReference type="GO" id="GO:1901701">
    <property type="term" value="P:cellular response to oxygen-containing compound"/>
    <property type="evidence" value="ECO:0007669"/>
    <property type="project" value="UniProtKB-ARBA"/>
</dbReference>
<comment type="similarity">
    <text evidence="2 13">Belongs to the glutamate-gated ion channel (TC 1.A.10.1) family.</text>
</comment>
<dbReference type="InterPro" id="IPR017103">
    <property type="entry name" value="Iontropic_Glu_rcpt_pln"/>
</dbReference>
<feature type="region of interest" description="Disordered" evidence="15">
    <location>
        <begin position="898"/>
        <end position="923"/>
    </location>
</feature>
<dbReference type="SMART" id="SM00079">
    <property type="entry name" value="PBPe"/>
    <property type="match status" value="1"/>
</dbReference>
<dbReference type="GO" id="GO:0009611">
    <property type="term" value="P:response to wounding"/>
    <property type="evidence" value="ECO:0007669"/>
    <property type="project" value="UniProtKB-ARBA"/>
</dbReference>
<evidence type="ECO:0000256" key="17">
    <source>
        <dbReference type="SAM" id="SignalP"/>
    </source>
</evidence>
<dbReference type="GO" id="GO:0007165">
    <property type="term" value="P:signal transduction"/>
    <property type="evidence" value="ECO:0007669"/>
    <property type="project" value="UniProtKB-ARBA"/>
</dbReference>
<dbReference type="AlphaFoldDB" id="A0A833RB09"/>
<dbReference type="FunFam" id="3.40.50.2300:FF:000081">
    <property type="entry name" value="Glutamate receptor"/>
    <property type="match status" value="1"/>
</dbReference>
<evidence type="ECO:0000259" key="18">
    <source>
        <dbReference type="SMART" id="SM00079"/>
    </source>
</evidence>
<dbReference type="FunFam" id="3.40.190.10:FF:000175">
    <property type="entry name" value="Glutamate receptor"/>
    <property type="match status" value="1"/>
</dbReference>